<sequence length="792" mass="87567">MLEECSGDRFERLLLSLSTHALMKTSHRIPPDRMSALLRSQPAIYTSRLAEYHAVRQDWKRASSLVSQRDQDIQSVRALVDSQSHRLSPLYANFSTERLQLLAHSKLQELENNHWQGEGGRAALLFLTDLAGLRSSLSSPPSSSSSLCPKPSSSRPLVSTHPSPLPVAAAHHPAYLKKLRQPVFYSKASKHELAGPATHQTPAEILLAGRIHTRKQTRQVLHDALSRAKRRGEELRTISQSVARCQITEVTDIRLWTRHGATEPVSLEPEPSRELLFALGLGRAYEALMPCPGKDPVEKRIEQIRASILLPYPLIPDPHAARLPPREPADGGGPKSRIPLAKVSSHTKQGGGQLTKSDQPTLQVTLLQTPGISPSRSAASRSLRRKSLSVRFSMAQRRSGRPSVFRVFSGGMEDEVEKLIDETHDFPTDDDDTDHESSLASSAAKTPKAKRRTPKVNRIWTAGTPGRPPPVSKSRESVALADFIVDDDEDNVYGGGEATPMPAKRRLPRVARPPDLEDSEEGEGDDELFTPLRDEEEDVFGDDPPSMTLKDILLSADAGHFDLLEQGDEELEEGTLTEDVSFVWENSSTETVGLLQLGFRTATLPWQTLRKYEIRVDGTSTTQVLGVRLTDMKHVSSPSGGSFRAAMNDLSIFWFLVLPRLSERCSLRTYRTYVINDTFILGVSLRNIGRFNLCEQVAFAIIPSDVAKKVGSLRSSQWCVHGDLHSRKADRSESPALAPVGDSAFPDDYLLFGAADNDFISTHDVSVGIPFNAGLDVDNQFLVFRVTLPIKF</sequence>
<gene>
    <name evidence="2" type="ORF">NLJ89_g4472</name>
</gene>
<dbReference type="Proteomes" id="UP001148786">
    <property type="component" value="Unassembled WGS sequence"/>
</dbReference>
<dbReference type="EMBL" id="JANKHO010000370">
    <property type="protein sequence ID" value="KAJ3510798.1"/>
    <property type="molecule type" value="Genomic_DNA"/>
</dbReference>
<organism evidence="2 3">
    <name type="scientific">Agrocybe chaxingu</name>
    <dbReference type="NCBI Taxonomy" id="84603"/>
    <lineage>
        <taxon>Eukaryota</taxon>
        <taxon>Fungi</taxon>
        <taxon>Dikarya</taxon>
        <taxon>Basidiomycota</taxon>
        <taxon>Agaricomycotina</taxon>
        <taxon>Agaricomycetes</taxon>
        <taxon>Agaricomycetidae</taxon>
        <taxon>Agaricales</taxon>
        <taxon>Agaricineae</taxon>
        <taxon>Strophariaceae</taxon>
        <taxon>Agrocybe</taxon>
    </lineage>
</organism>
<feature type="region of interest" description="Disordered" evidence="1">
    <location>
        <begin position="367"/>
        <end position="386"/>
    </location>
</feature>
<keyword evidence="3" id="KW-1185">Reference proteome</keyword>
<reference evidence="2" key="1">
    <citation type="submission" date="2022-07" db="EMBL/GenBank/DDBJ databases">
        <title>Genome Sequence of Agrocybe chaxingu.</title>
        <authorList>
            <person name="Buettner E."/>
        </authorList>
    </citation>
    <scope>NUCLEOTIDE SEQUENCE</scope>
    <source>
        <strain evidence="2">MP-N11</strain>
    </source>
</reference>
<feature type="compositionally biased region" description="Acidic residues" evidence="1">
    <location>
        <begin position="516"/>
        <end position="531"/>
    </location>
</feature>
<evidence type="ECO:0000256" key="1">
    <source>
        <dbReference type="SAM" id="MobiDB-lite"/>
    </source>
</evidence>
<evidence type="ECO:0000313" key="3">
    <source>
        <dbReference type="Proteomes" id="UP001148786"/>
    </source>
</evidence>
<evidence type="ECO:0000313" key="2">
    <source>
        <dbReference type="EMBL" id="KAJ3510798.1"/>
    </source>
</evidence>
<feature type="region of interest" description="Disordered" evidence="1">
    <location>
        <begin position="424"/>
        <end position="475"/>
    </location>
</feature>
<comment type="caution">
    <text evidence="2">The sequence shown here is derived from an EMBL/GenBank/DDBJ whole genome shotgun (WGS) entry which is preliminary data.</text>
</comment>
<proteinExistence type="predicted"/>
<feature type="region of interest" description="Disordered" evidence="1">
    <location>
        <begin position="138"/>
        <end position="164"/>
    </location>
</feature>
<accession>A0A9W8K2R8</accession>
<feature type="compositionally biased region" description="Low complexity" evidence="1">
    <location>
        <begin position="138"/>
        <end position="157"/>
    </location>
</feature>
<feature type="region of interest" description="Disordered" evidence="1">
    <location>
        <begin position="488"/>
        <end position="531"/>
    </location>
</feature>
<dbReference type="AlphaFoldDB" id="A0A9W8K2R8"/>
<dbReference type="OrthoDB" id="5575722at2759"/>
<feature type="region of interest" description="Disordered" evidence="1">
    <location>
        <begin position="319"/>
        <end position="339"/>
    </location>
</feature>
<name>A0A9W8K2R8_9AGAR</name>
<protein>
    <submittedName>
        <fullName evidence="2">Uncharacterized protein</fullName>
    </submittedName>
</protein>